<evidence type="ECO:0000256" key="7">
    <source>
        <dbReference type="ARBA" id="ARBA00023012"/>
    </source>
</evidence>
<dbReference type="InterPro" id="IPR036097">
    <property type="entry name" value="HisK_dim/P_sf"/>
</dbReference>
<dbReference type="Pfam" id="PF02518">
    <property type="entry name" value="HATPase_c"/>
    <property type="match status" value="1"/>
</dbReference>
<name>A0ABY7BGJ0_9FIRM</name>
<keyword evidence="6 13" id="KW-0418">Kinase</keyword>
<dbReference type="CDD" id="cd00082">
    <property type="entry name" value="HisKA"/>
    <property type="match status" value="1"/>
</dbReference>
<dbReference type="PROSITE" id="PS50885">
    <property type="entry name" value="HAMP"/>
    <property type="match status" value="1"/>
</dbReference>
<dbReference type="RefSeq" id="WP_045166072.1">
    <property type="nucleotide sequence ID" value="NZ_CP113864.1"/>
</dbReference>
<dbReference type="Gene3D" id="6.10.340.10">
    <property type="match status" value="1"/>
</dbReference>
<dbReference type="SMART" id="SM00388">
    <property type="entry name" value="HisKA"/>
    <property type="match status" value="1"/>
</dbReference>
<dbReference type="InterPro" id="IPR035965">
    <property type="entry name" value="PAS-like_dom_sf"/>
</dbReference>
<dbReference type="PRINTS" id="PR00344">
    <property type="entry name" value="BCTRLSENSOR"/>
</dbReference>
<evidence type="ECO:0000259" key="12">
    <source>
        <dbReference type="PROSITE" id="PS50885"/>
    </source>
</evidence>
<dbReference type="Gene3D" id="3.30.450.20">
    <property type="entry name" value="PAS domain"/>
    <property type="match status" value="1"/>
</dbReference>
<dbReference type="EMBL" id="CP113864">
    <property type="protein sequence ID" value="WAM31513.1"/>
    <property type="molecule type" value="Genomic_DNA"/>
</dbReference>
<dbReference type="InterPro" id="IPR003661">
    <property type="entry name" value="HisK_dim/P_dom"/>
</dbReference>
<keyword evidence="7" id="KW-0902">Two-component regulatory system</keyword>
<dbReference type="SUPFAM" id="SSF55785">
    <property type="entry name" value="PYP-like sensor domain (PAS domain)"/>
    <property type="match status" value="1"/>
</dbReference>
<dbReference type="GO" id="GO:0016301">
    <property type="term" value="F:kinase activity"/>
    <property type="evidence" value="ECO:0007669"/>
    <property type="project" value="UniProtKB-KW"/>
</dbReference>
<gene>
    <name evidence="13" type="ORF">OTJ99_002402</name>
</gene>
<dbReference type="Proteomes" id="UP001164745">
    <property type="component" value="Chromosome"/>
</dbReference>
<dbReference type="CDD" id="cd00075">
    <property type="entry name" value="HATPase"/>
    <property type="match status" value="1"/>
</dbReference>
<dbReference type="SUPFAM" id="SSF47384">
    <property type="entry name" value="Homodimeric domain of signal transducing histidine kinase"/>
    <property type="match status" value="1"/>
</dbReference>
<dbReference type="PANTHER" id="PTHR45453">
    <property type="entry name" value="PHOSPHATE REGULON SENSOR PROTEIN PHOR"/>
    <property type="match status" value="1"/>
</dbReference>
<keyword evidence="9" id="KW-0812">Transmembrane</keyword>
<keyword evidence="4" id="KW-0597">Phosphoprotein</keyword>
<evidence type="ECO:0000259" key="10">
    <source>
        <dbReference type="PROSITE" id="PS50109"/>
    </source>
</evidence>
<evidence type="ECO:0000313" key="14">
    <source>
        <dbReference type="Proteomes" id="UP001164745"/>
    </source>
</evidence>
<evidence type="ECO:0000256" key="8">
    <source>
        <dbReference type="ARBA" id="ARBA00023136"/>
    </source>
</evidence>
<dbReference type="Pfam" id="PF00512">
    <property type="entry name" value="HisKA"/>
    <property type="match status" value="1"/>
</dbReference>
<evidence type="ECO:0000256" key="1">
    <source>
        <dbReference type="ARBA" id="ARBA00000085"/>
    </source>
</evidence>
<dbReference type="SMART" id="SM00304">
    <property type="entry name" value="HAMP"/>
    <property type="match status" value="1"/>
</dbReference>
<keyword evidence="9" id="KW-1133">Transmembrane helix</keyword>
<evidence type="ECO:0000256" key="9">
    <source>
        <dbReference type="SAM" id="Phobius"/>
    </source>
</evidence>
<feature type="domain" description="HAMP" evidence="12">
    <location>
        <begin position="187"/>
        <end position="239"/>
    </location>
</feature>
<feature type="domain" description="Histidine kinase" evidence="10">
    <location>
        <begin position="349"/>
        <end position="564"/>
    </location>
</feature>
<dbReference type="PROSITE" id="PS50112">
    <property type="entry name" value="PAS"/>
    <property type="match status" value="1"/>
</dbReference>
<evidence type="ECO:0000256" key="6">
    <source>
        <dbReference type="ARBA" id="ARBA00022777"/>
    </source>
</evidence>
<dbReference type="SMART" id="SM00387">
    <property type="entry name" value="HATPase_c"/>
    <property type="match status" value="1"/>
</dbReference>
<proteinExistence type="predicted"/>
<dbReference type="InterPro" id="IPR036890">
    <property type="entry name" value="HATPase_C_sf"/>
</dbReference>
<evidence type="ECO:0000256" key="5">
    <source>
        <dbReference type="ARBA" id="ARBA00022679"/>
    </source>
</evidence>
<evidence type="ECO:0000259" key="11">
    <source>
        <dbReference type="PROSITE" id="PS50112"/>
    </source>
</evidence>
<organism evidence="13 14">
    <name type="scientific">Caldicellulosiruptor naganoensis</name>
    <dbReference type="NCBI Taxonomy" id="29324"/>
    <lineage>
        <taxon>Bacteria</taxon>
        <taxon>Bacillati</taxon>
        <taxon>Bacillota</taxon>
        <taxon>Bacillota incertae sedis</taxon>
        <taxon>Caldicellulosiruptorales</taxon>
        <taxon>Caldicellulosiruptoraceae</taxon>
        <taxon>Caldicellulosiruptor</taxon>
    </lineage>
</organism>
<feature type="domain" description="PAS" evidence="11">
    <location>
        <begin position="244"/>
        <end position="289"/>
    </location>
</feature>
<dbReference type="PANTHER" id="PTHR45453:SF1">
    <property type="entry name" value="PHOSPHATE REGULON SENSOR PROTEIN PHOR"/>
    <property type="match status" value="1"/>
</dbReference>
<evidence type="ECO:0000256" key="2">
    <source>
        <dbReference type="ARBA" id="ARBA00004370"/>
    </source>
</evidence>
<comment type="subcellular location">
    <subcellularLocation>
        <location evidence="2">Membrane</location>
    </subcellularLocation>
</comment>
<dbReference type="SUPFAM" id="SSF55874">
    <property type="entry name" value="ATPase domain of HSP90 chaperone/DNA topoisomerase II/histidine kinase"/>
    <property type="match status" value="1"/>
</dbReference>
<dbReference type="EC" id="2.7.13.3" evidence="3"/>
<dbReference type="SMART" id="SM00091">
    <property type="entry name" value="PAS"/>
    <property type="match status" value="1"/>
</dbReference>
<feature type="transmembrane region" description="Helical" evidence="9">
    <location>
        <begin position="166"/>
        <end position="186"/>
    </location>
</feature>
<keyword evidence="8 9" id="KW-0472">Membrane</keyword>
<dbReference type="Gene3D" id="3.30.565.10">
    <property type="entry name" value="Histidine kinase-like ATPase, C-terminal domain"/>
    <property type="match status" value="1"/>
</dbReference>
<dbReference type="InterPro" id="IPR003660">
    <property type="entry name" value="HAMP_dom"/>
</dbReference>
<dbReference type="Gene3D" id="1.10.287.130">
    <property type="match status" value="1"/>
</dbReference>
<dbReference type="SUPFAM" id="SSF158472">
    <property type="entry name" value="HAMP domain-like"/>
    <property type="match status" value="1"/>
</dbReference>
<reference evidence="13" key="1">
    <citation type="submission" date="2022-12" db="EMBL/GenBank/DDBJ databases">
        <authorList>
            <person name="Bing R.G."/>
            <person name="Willard D.J."/>
            <person name="Manesh M.J.H."/>
            <person name="Laemthong T."/>
            <person name="Crosby J.R."/>
            <person name="Kelly R.M."/>
        </authorList>
    </citation>
    <scope>NUCLEOTIDE SEQUENCE</scope>
    <source>
        <strain evidence="13">DSM 8991</strain>
    </source>
</reference>
<protein>
    <recommendedName>
        <fullName evidence="3">histidine kinase</fullName>
        <ecNumber evidence="3">2.7.13.3</ecNumber>
    </recommendedName>
</protein>
<dbReference type="InterPro" id="IPR050351">
    <property type="entry name" value="BphY/WalK/GraS-like"/>
</dbReference>
<dbReference type="InterPro" id="IPR004358">
    <property type="entry name" value="Sig_transdc_His_kin-like_C"/>
</dbReference>
<keyword evidence="14" id="KW-1185">Reference proteome</keyword>
<dbReference type="CDD" id="cd06225">
    <property type="entry name" value="HAMP"/>
    <property type="match status" value="1"/>
</dbReference>
<keyword evidence="5" id="KW-0808">Transferase</keyword>
<dbReference type="InterPro" id="IPR005467">
    <property type="entry name" value="His_kinase_dom"/>
</dbReference>
<dbReference type="Pfam" id="PF00672">
    <property type="entry name" value="HAMP"/>
    <property type="match status" value="1"/>
</dbReference>
<evidence type="ECO:0000256" key="4">
    <source>
        <dbReference type="ARBA" id="ARBA00022553"/>
    </source>
</evidence>
<dbReference type="InterPro" id="IPR003594">
    <property type="entry name" value="HATPase_dom"/>
</dbReference>
<accession>A0ABY7BGJ0</accession>
<dbReference type="PROSITE" id="PS50109">
    <property type="entry name" value="HIS_KIN"/>
    <property type="match status" value="1"/>
</dbReference>
<dbReference type="InterPro" id="IPR000014">
    <property type="entry name" value="PAS"/>
</dbReference>
<evidence type="ECO:0000256" key="3">
    <source>
        <dbReference type="ARBA" id="ARBA00012438"/>
    </source>
</evidence>
<evidence type="ECO:0000313" key="13">
    <source>
        <dbReference type="EMBL" id="WAM31513.1"/>
    </source>
</evidence>
<feature type="transmembrane region" description="Helical" evidence="9">
    <location>
        <begin position="9"/>
        <end position="29"/>
    </location>
</feature>
<comment type="catalytic activity">
    <reaction evidence="1">
        <text>ATP + protein L-histidine = ADP + protein N-phospho-L-histidine.</text>
        <dbReference type="EC" id="2.7.13.3"/>
    </reaction>
</comment>
<sequence>MTKSIESRLIIVFGLLILIVMFISSFFIIDRVKNYFYEDMQKKIDFMVNSSLVQLLQDKDLKRSELQNIIDQTMKESQYGFMINKLIVTDSQGKVIASFPRLSISFFPSDEILNSLSGYKVIKQDGERQILIFSYPIKDGKVVQRALYLEVSSQNVPGTVRDIKNILLMAYLVSITFSLLIGLLFAKTLSNPLRKLTNQALKMADGNLDVNIDVNSRDEIGKLADAFAKMARNIKMYISELEFEKQKLERILQNMSDGVVAVNSKNEIIHINESAKKFLNGNIEDFINKMEQESHSDSDITIYTSGNLTLEVSRATFIDSYLNQGFIFIIHDITQQAKLDNMRKQFVANVSHELRTPITTIKTYSETLLDVDDEETKRHFLSVIIKECDRMTRLVSDLLYLSRLDSGENILNLEEVNLSELVRFVCEKLKIHAKKKNQTLSCSILQDVVAMVDRDKIEQVLINLVSNAITYVQEGGKINVVLQKEEDSIKIIVQDNGPGIPEEDLPRIFERFYRVDKARSRELGKSGLGLSIADEIVKAHGGRILVESKVGSGTTFTVVLPAKEVENLL</sequence>